<evidence type="ECO:0000256" key="3">
    <source>
        <dbReference type="ARBA" id="ARBA00012438"/>
    </source>
</evidence>
<dbReference type="GO" id="GO:0016301">
    <property type="term" value="F:kinase activity"/>
    <property type="evidence" value="ECO:0007669"/>
    <property type="project" value="UniProtKB-KW"/>
</dbReference>
<evidence type="ECO:0000313" key="14">
    <source>
        <dbReference type="EMBL" id="MFC0581808.1"/>
    </source>
</evidence>
<dbReference type="InterPro" id="IPR003660">
    <property type="entry name" value="HAMP_dom"/>
</dbReference>
<evidence type="ECO:0000256" key="1">
    <source>
        <dbReference type="ARBA" id="ARBA00000085"/>
    </source>
</evidence>
<keyword evidence="8 11" id="KW-1133">Transmembrane helix</keyword>
<dbReference type="InterPro" id="IPR005467">
    <property type="entry name" value="His_kinase_dom"/>
</dbReference>
<comment type="caution">
    <text evidence="14">The sequence shown here is derived from an EMBL/GenBank/DDBJ whole genome shotgun (WGS) entry which is preliminary data.</text>
</comment>
<evidence type="ECO:0000256" key="7">
    <source>
        <dbReference type="ARBA" id="ARBA00022777"/>
    </source>
</evidence>
<organism evidence="14 15">
    <name type="scientific">Micrococcoides hystricis</name>
    <dbReference type="NCBI Taxonomy" id="1572761"/>
    <lineage>
        <taxon>Bacteria</taxon>
        <taxon>Bacillati</taxon>
        <taxon>Actinomycetota</taxon>
        <taxon>Actinomycetes</taxon>
        <taxon>Micrococcales</taxon>
        <taxon>Micrococcaceae</taxon>
        <taxon>Micrococcoides</taxon>
    </lineage>
</organism>
<reference evidence="14 15" key="1">
    <citation type="submission" date="2024-09" db="EMBL/GenBank/DDBJ databases">
        <authorList>
            <person name="Sun Q."/>
            <person name="Mori K."/>
        </authorList>
    </citation>
    <scope>NUCLEOTIDE SEQUENCE [LARGE SCALE GENOMIC DNA]</scope>
    <source>
        <strain evidence="14 15">NCAIM B.02604</strain>
    </source>
</reference>
<dbReference type="InterPro" id="IPR003594">
    <property type="entry name" value="HATPase_dom"/>
</dbReference>
<dbReference type="InterPro" id="IPR003661">
    <property type="entry name" value="HisK_dim/P_dom"/>
</dbReference>
<feature type="transmembrane region" description="Helical" evidence="11">
    <location>
        <begin position="188"/>
        <end position="210"/>
    </location>
</feature>
<keyword evidence="5" id="KW-0808">Transferase</keyword>
<evidence type="ECO:0000256" key="11">
    <source>
        <dbReference type="SAM" id="Phobius"/>
    </source>
</evidence>
<dbReference type="Pfam" id="PF00512">
    <property type="entry name" value="HisKA"/>
    <property type="match status" value="1"/>
</dbReference>
<keyword evidence="6 11" id="KW-0812">Transmembrane</keyword>
<evidence type="ECO:0000256" key="9">
    <source>
        <dbReference type="ARBA" id="ARBA00023012"/>
    </source>
</evidence>
<dbReference type="EC" id="2.7.13.3" evidence="3"/>
<name>A0ABV6PAF2_9MICC</name>
<dbReference type="CDD" id="cd00075">
    <property type="entry name" value="HATPase"/>
    <property type="match status" value="1"/>
</dbReference>
<accession>A0ABV6PAF2</accession>
<dbReference type="Proteomes" id="UP001589862">
    <property type="component" value="Unassembled WGS sequence"/>
</dbReference>
<dbReference type="PROSITE" id="PS50109">
    <property type="entry name" value="HIS_KIN"/>
    <property type="match status" value="1"/>
</dbReference>
<dbReference type="InterPro" id="IPR036890">
    <property type="entry name" value="HATPase_C_sf"/>
</dbReference>
<protein>
    <recommendedName>
        <fullName evidence="3">histidine kinase</fullName>
        <ecNumber evidence="3">2.7.13.3</ecNumber>
    </recommendedName>
</protein>
<dbReference type="SMART" id="SM00304">
    <property type="entry name" value="HAMP"/>
    <property type="match status" value="1"/>
</dbReference>
<evidence type="ECO:0000256" key="8">
    <source>
        <dbReference type="ARBA" id="ARBA00022989"/>
    </source>
</evidence>
<dbReference type="InterPro" id="IPR004358">
    <property type="entry name" value="Sig_transdc_His_kin-like_C"/>
</dbReference>
<evidence type="ECO:0000256" key="6">
    <source>
        <dbReference type="ARBA" id="ARBA00022692"/>
    </source>
</evidence>
<dbReference type="PROSITE" id="PS50885">
    <property type="entry name" value="HAMP"/>
    <property type="match status" value="1"/>
</dbReference>
<dbReference type="PRINTS" id="PR00344">
    <property type="entry name" value="BCTRLSENSOR"/>
</dbReference>
<dbReference type="CDD" id="cd00082">
    <property type="entry name" value="HisKA"/>
    <property type="match status" value="1"/>
</dbReference>
<dbReference type="SUPFAM" id="SSF158472">
    <property type="entry name" value="HAMP domain-like"/>
    <property type="match status" value="1"/>
</dbReference>
<dbReference type="SMART" id="SM00388">
    <property type="entry name" value="HisKA"/>
    <property type="match status" value="1"/>
</dbReference>
<comment type="catalytic activity">
    <reaction evidence="1">
        <text>ATP + protein L-histidine = ADP + protein N-phospho-L-histidine.</text>
        <dbReference type="EC" id="2.7.13.3"/>
    </reaction>
</comment>
<keyword evidence="15" id="KW-1185">Reference proteome</keyword>
<feature type="domain" description="Histidine kinase" evidence="12">
    <location>
        <begin position="271"/>
        <end position="484"/>
    </location>
</feature>
<feature type="domain" description="HAMP" evidence="13">
    <location>
        <begin position="211"/>
        <end position="263"/>
    </location>
</feature>
<dbReference type="Pfam" id="PF00672">
    <property type="entry name" value="HAMP"/>
    <property type="match status" value="1"/>
</dbReference>
<dbReference type="InterPro" id="IPR050428">
    <property type="entry name" value="TCS_sensor_his_kinase"/>
</dbReference>
<evidence type="ECO:0000256" key="4">
    <source>
        <dbReference type="ARBA" id="ARBA00022553"/>
    </source>
</evidence>
<dbReference type="CDD" id="cd06225">
    <property type="entry name" value="HAMP"/>
    <property type="match status" value="1"/>
</dbReference>
<dbReference type="InterPro" id="IPR036097">
    <property type="entry name" value="HisK_dim/P_sf"/>
</dbReference>
<evidence type="ECO:0000259" key="12">
    <source>
        <dbReference type="PROSITE" id="PS50109"/>
    </source>
</evidence>
<dbReference type="PANTHER" id="PTHR45436:SF5">
    <property type="entry name" value="SENSOR HISTIDINE KINASE TRCS"/>
    <property type="match status" value="1"/>
</dbReference>
<dbReference type="SUPFAM" id="SSF55874">
    <property type="entry name" value="ATPase domain of HSP90 chaperone/DNA topoisomerase II/histidine kinase"/>
    <property type="match status" value="1"/>
</dbReference>
<keyword evidence="4" id="KW-0597">Phosphoprotein</keyword>
<feature type="transmembrane region" description="Helical" evidence="11">
    <location>
        <begin position="24"/>
        <end position="46"/>
    </location>
</feature>
<evidence type="ECO:0000256" key="2">
    <source>
        <dbReference type="ARBA" id="ARBA00004236"/>
    </source>
</evidence>
<dbReference type="SUPFAM" id="SSF47384">
    <property type="entry name" value="Homodimeric domain of signal transducing histidine kinase"/>
    <property type="match status" value="1"/>
</dbReference>
<dbReference type="Gene3D" id="1.10.287.130">
    <property type="match status" value="1"/>
</dbReference>
<keyword evidence="7 14" id="KW-0418">Kinase</keyword>
<evidence type="ECO:0000259" key="13">
    <source>
        <dbReference type="PROSITE" id="PS50885"/>
    </source>
</evidence>
<sequence>MTSPTMTGAKSRLAVTSWSTRTRLLTGMIALTAITLLVAGTVSYVFQRHQLNERLDGSLIRTIEEIRNISKTVDPNTLKPFAEAEDLLYAGMQQTMLGPTQGMIGIGDARVRWKAPVTVDVQLDQDPEFMDWAHRTSVDQIKLDTVKTELRTYRVASVPVQLRSDPEPASFIVAYDYSAEVRQLNTNYLILAGVGMAIMIIAGVVAWLLVGRMLQPIRRLQETAQDISESDVSTRIEVTGRDEFADLTITINQMLDRLENALTAQRQLLDDVGHELRTPVTIIRGHLELMDSTDQADVEQSKDIALDELERMSLLINDIVTLAKANRQDFLIIKPTPVGVLLADVLEKAKALGPRDWKILHRSDATVSLDPARITQAMLQLCDNAVKYSAPDTPVELGSTIKRAPGTPPLLRMWVRDAGTGISEADQQRIFERFGRGSNIARTQGSGLGLNIVTAIVQAHGGSIHLSSTPGRGSAFYLDIPLTPEPRTTEESAS</sequence>
<dbReference type="PANTHER" id="PTHR45436">
    <property type="entry name" value="SENSOR HISTIDINE KINASE YKOH"/>
    <property type="match status" value="1"/>
</dbReference>
<evidence type="ECO:0000256" key="10">
    <source>
        <dbReference type="ARBA" id="ARBA00023136"/>
    </source>
</evidence>
<dbReference type="Gene3D" id="6.10.340.10">
    <property type="match status" value="1"/>
</dbReference>
<comment type="subcellular location">
    <subcellularLocation>
        <location evidence="2">Cell membrane</location>
    </subcellularLocation>
</comment>
<evidence type="ECO:0000313" key="15">
    <source>
        <dbReference type="Proteomes" id="UP001589862"/>
    </source>
</evidence>
<gene>
    <name evidence="14" type="ORF">ACFFFR_05350</name>
</gene>
<dbReference type="EMBL" id="JBHLUB010000025">
    <property type="protein sequence ID" value="MFC0581808.1"/>
    <property type="molecule type" value="Genomic_DNA"/>
</dbReference>
<keyword evidence="9" id="KW-0902">Two-component regulatory system</keyword>
<keyword evidence="10 11" id="KW-0472">Membrane</keyword>
<dbReference type="Gene3D" id="3.30.565.10">
    <property type="entry name" value="Histidine kinase-like ATPase, C-terminal domain"/>
    <property type="match status" value="1"/>
</dbReference>
<evidence type="ECO:0000256" key="5">
    <source>
        <dbReference type="ARBA" id="ARBA00022679"/>
    </source>
</evidence>
<proteinExistence type="predicted"/>
<dbReference type="SMART" id="SM00387">
    <property type="entry name" value="HATPase_c"/>
    <property type="match status" value="1"/>
</dbReference>
<dbReference type="Pfam" id="PF02518">
    <property type="entry name" value="HATPase_c"/>
    <property type="match status" value="1"/>
</dbReference>